<reference evidence="4 5" key="1">
    <citation type="submission" date="2016-10" db="EMBL/GenBank/DDBJ databases">
        <authorList>
            <person name="de Groot N.N."/>
        </authorList>
    </citation>
    <scope>NUCLEOTIDE SEQUENCE [LARGE SCALE GENOMIC DNA]</scope>
    <source>
        <strain evidence="4 5">DSM 16195</strain>
    </source>
</reference>
<evidence type="ECO:0000256" key="2">
    <source>
        <dbReference type="SAM" id="Phobius"/>
    </source>
</evidence>
<organism evidence="4 5">
    <name type="scientific">Ulvibacter litoralis</name>
    <dbReference type="NCBI Taxonomy" id="227084"/>
    <lineage>
        <taxon>Bacteria</taxon>
        <taxon>Pseudomonadati</taxon>
        <taxon>Bacteroidota</taxon>
        <taxon>Flavobacteriia</taxon>
        <taxon>Flavobacteriales</taxon>
        <taxon>Flavobacteriaceae</taxon>
        <taxon>Ulvibacter</taxon>
    </lineage>
</organism>
<dbReference type="PRINTS" id="PR01713">
    <property type="entry name" value="NUCEPIMERASE"/>
</dbReference>
<feature type="transmembrane region" description="Helical" evidence="2">
    <location>
        <begin position="14"/>
        <end position="34"/>
    </location>
</feature>
<sequence length="326" mass="35832">MFKTPYHTHDLSEYSFLVTGGAGFIGSNLTTYLLKYGAKKVRVLDNLATGSIANFSEFKDHPAFEFLEGDIRDVATCAKAMEGIDYVSHQAALGSVPRSINDPATSNEVNVSGFLNMLIAQKDSPSVKRLVYAASSSTYGDSPSLPKVEDKIGKPLSPYAVTKLVNELYADVFHKTYGTETIGLRYFNVFGPKQSPTGAYAAVIPLFMQALVDNQAPTMNGDGEQTRDFTYVENAVQANVRALFAPKEAVNEVFNIAFGKRISLNTLWSSLREISGKNIEPNYGPNRRGDVRDSLANIDKAKELMGYNPLFSVQDGMKITWEKFKG</sequence>
<dbReference type="Gene3D" id="3.90.25.10">
    <property type="entry name" value="UDP-galactose 4-epimerase, domain 1"/>
    <property type="match status" value="1"/>
</dbReference>
<dbReference type="PANTHER" id="PTHR43000">
    <property type="entry name" value="DTDP-D-GLUCOSE 4,6-DEHYDRATASE-RELATED"/>
    <property type="match status" value="1"/>
</dbReference>
<dbReference type="SUPFAM" id="SSF51735">
    <property type="entry name" value="NAD(P)-binding Rossmann-fold domains"/>
    <property type="match status" value="1"/>
</dbReference>
<dbReference type="InterPro" id="IPR036291">
    <property type="entry name" value="NAD(P)-bd_dom_sf"/>
</dbReference>
<dbReference type="Gene3D" id="3.40.50.720">
    <property type="entry name" value="NAD(P)-binding Rossmann-like Domain"/>
    <property type="match status" value="1"/>
</dbReference>
<keyword evidence="2" id="KW-1133">Transmembrane helix</keyword>
<dbReference type="EMBL" id="FNBA01000003">
    <property type="protein sequence ID" value="SDE91779.1"/>
    <property type="molecule type" value="Genomic_DNA"/>
</dbReference>
<evidence type="ECO:0000259" key="3">
    <source>
        <dbReference type="Pfam" id="PF01370"/>
    </source>
</evidence>
<name>A0A1G7GV23_9FLAO</name>
<dbReference type="STRING" id="227084.SAMN05421855_103338"/>
<dbReference type="OrthoDB" id="9801785at2"/>
<evidence type="ECO:0000256" key="1">
    <source>
        <dbReference type="ARBA" id="ARBA00007637"/>
    </source>
</evidence>
<dbReference type="CDD" id="cd05256">
    <property type="entry name" value="UDP_AE_SDR_e"/>
    <property type="match status" value="1"/>
</dbReference>
<dbReference type="RefSeq" id="WP_093144486.1">
    <property type="nucleotide sequence ID" value="NZ_BMWO01000005.1"/>
</dbReference>
<dbReference type="AlphaFoldDB" id="A0A1G7GV23"/>
<accession>A0A1G7GV23</accession>
<keyword evidence="2" id="KW-0812">Transmembrane</keyword>
<keyword evidence="5" id="KW-1185">Reference proteome</keyword>
<evidence type="ECO:0000313" key="4">
    <source>
        <dbReference type="EMBL" id="SDE91779.1"/>
    </source>
</evidence>
<comment type="similarity">
    <text evidence="1">Belongs to the NAD(P)-dependent epimerase/dehydratase family.</text>
</comment>
<dbReference type="Pfam" id="PF01370">
    <property type="entry name" value="Epimerase"/>
    <property type="match status" value="1"/>
</dbReference>
<proteinExistence type="inferred from homology"/>
<keyword evidence="2" id="KW-0472">Membrane</keyword>
<evidence type="ECO:0000313" key="5">
    <source>
        <dbReference type="Proteomes" id="UP000199321"/>
    </source>
</evidence>
<gene>
    <name evidence="4" type="ORF">SAMN05421855_103338</name>
</gene>
<protein>
    <submittedName>
        <fullName evidence="4">UDP-N-acetylglucosamine 4-epimerase</fullName>
    </submittedName>
</protein>
<dbReference type="InterPro" id="IPR001509">
    <property type="entry name" value="Epimerase_deHydtase"/>
</dbReference>
<feature type="domain" description="NAD-dependent epimerase/dehydratase" evidence="3">
    <location>
        <begin position="17"/>
        <end position="257"/>
    </location>
</feature>
<dbReference type="Proteomes" id="UP000199321">
    <property type="component" value="Unassembled WGS sequence"/>
</dbReference>